<dbReference type="GO" id="GO:0051707">
    <property type="term" value="P:response to other organism"/>
    <property type="evidence" value="ECO:0007669"/>
    <property type="project" value="UniProtKB-ARBA"/>
</dbReference>
<evidence type="ECO:0000313" key="12">
    <source>
        <dbReference type="EMBL" id="SVE04386.1"/>
    </source>
</evidence>
<dbReference type="GO" id="GO:0009791">
    <property type="term" value="P:post-embryonic development"/>
    <property type="evidence" value="ECO:0007669"/>
    <property type="project" value="UniProtKB-ARBA"/>
</dbReference>
<dbReference type="NCBIfam" id="TIGR02145">
    <property type="entry name" value="Fib_succ_major"/>
    <property type="match status" value="1"/>
</dbReference>
<feature type="non-terminal residue" evidence="12">
    <location>
        <position position="1"/>
    </location>
</feature>
<keyword evidence="4" id="KW-0812">Transmembrane</keyword>
<evidence type="ECO:0000256" key="4">
    <source>
        <dbReference type="ARBA" id="ARBA00022692"/>
    </source>
</evidence>
<organism evidence="12">
    <name type="scientific">marine metagenome</name>
    <dbReference type="NCBI Taxonomy" id="408172"/>
    <lineage>
        <taxon>unclassified sequences</taxon>
        <taxon>metagenomes</taxon>
        <taxon>ecological metagenomes</taxon>
    </lineage>
</organism>
<keyword evidence="2" id="KW-1003">Cell membrane</keyword>
<evidence type="ECO:0000256" key="1">
    <source>
        <dbReference type="ARBA" id="ARBA00004236"/>
    </source>
</evidence>
<keyword evidence="3" id="KW-0433">Leucine-rich repeat</keyword>
<keyword evidence="7" id="KW-1133">Transmembrane helix</keyword>
<dbReference type="InterPro" id="IPR032675">
    <property type="entry name" value="LRR_dom_sf"/>
</dbReference>
<dbReference type="EMBL" id="UINC01190296">
    <property type="protein sequence ID" value="SVE04386.1"/>
    <property type="molecule type" value="Genomic_DNA"/>
</dbReference>
<dbReference type="InterPro" id="IPR001611">
    <property type="entry name" value="Leu-rich_rpt"/>
</dbReference>
<evidence type="ECO:0000256" key="2">
    <source>
        <dbReference type="ARBA" id="ARBA00022475"/>
    </source>
</evidence>
<protein>
    <recommendedName>
        <fullName evidence="11">Fibrobacter succinogenes major paralogous domain-containing protein</fullName>
    </recommendedName>
</protein>
<name>A0A383A934_9ZZZZ</name>
<evidence type="ECO:0000256" key="10">
    <source>
        <dbReference type="ARBA" id="ARBA00037847"/>
    </source>
</evidence>
<dbReference type="PANTHER" id="PTHR48062">
    <property type="entry name" value="RECEPTOR-LIKE PROTEIN 14"/>
    <property type="match status" value="1"/>
</dbReference>
<sequence>EIPPEIGNLTNLIHLYLSATQLTGEIPSEIGNLTNLTSLELYFNQLTGEIPPEIGNLTNLTHLWLYNNQLTGEIPIEICNQGDSTPSLYNNNLCPPYPDCGNGPITSEEEQDTSECSAVTVTDIDGNVYETVQIGDQLWMKENLKVTHYNDGGAIPTGLDNDAWANTTEGAYAAYDDDPSNAETYGNLYNWYAVDTGILAPDGWHVPTDDEIKVLEMALGMSQEEADGDSWRGTNEGSKLAGRADLWNDGIL</sequence>
<accession>A0A383A934</accession>
<feature type="domain" description="Fibrobacter succinogenes major paralogous" evidence="11">
    <location>
        <begin position="132"/>
        <end position="243"/>
    </location>
</feature>
<keyword evidence="6" id="KW-0677">Repeat</keyword>
<dbReference type="Gene3D" id="3.80.10.10">
    <property type="entry name" value="Ribonuclease Inhibitor"/>
    <property type="match status" value="1"/>
</dbReference>
<evidence type="ECO:0000259" key="11">
    <source>
        <dbReference type="Pfam" id="PF09603"/>
    </source>
</evidence>
<proteinExistence type="predicted"/>
<reference evidence="12" key="1">
    <citation type="submission" date="2018-05" db="EMBL/GenBank/DDBJ databases">
        <authorList>
            <person name="Lanie J.A."/>
            <person name="Ng W.-L."/>
            <person name="Kazmierczak K.M."/>
            <person name="Andrzejewski T.M."/>
            <person name="Davidsen T.M."/>
            <person name="Wayne K.J."/>
            <person name="Tettelin H."/>
            <person name="Glass J.I."/>
            <person name="Rusch D."/>
            <person name="Podicherti R."/>
            <person name="Tsui H.-C.T."/>
            <person name="Winkler M.E."/>
        </authorList>
    </citation>
    <scope>NUCLEOTIDE SEQUENCE</scope>
</reference>
<dbReference type="InterPro" id="IPR025875">
    <property type="entry name" value="Leu-rich_rpt_4"/>
</dbReference>
<gene>
    <name evidence="12" type="ORF">METZ01_LOCUS457240</name>
</gene>
<dbReference type="InterPro" id="IPR011871">
    <property type="entry name" value="Fib_succ_major"/>
</dbReference>
<dbReference type="GO" id="GO:0005886">
    <property type="term" value="C:plasma membrane"/>
    <property type="evidence" value="ECO:0007669"/>
    <property type="project" value="UniProtKB-SubCell"/>
</dbReference>
<dbReference type="FunFam" id="3.80.10.10:FF:000453">
    <property type="entry name" value="Leucine-rich receptor-like protein kinase family protein"/>
    <property type="match status" value="1"/>
</dbReference>
<keyword evidence="5" id="KW-0732">Signal</keyword>
<dbReference type="Pfam" id="PF12799">
    <property type="entry name" value="LRR_4"/>
    <property type="match status" value="1"/>
</dbReference>
<evidence type="ECO:0000256" key="5">
    <source>
        <dbReference type="ARBA" id="ARBA00022729"/>
    </source>
</evidence>
<keyword evidence="9" id="KW-0325">Glycoprotein</keyword>
<evidence type="ECO:0000256" key="7">
    <source>
        <dbReference type="ARBA" id="ARBA00022989"/>
    </source>
</evidence>
<feature type="non-terminal residue" evidence="12">
    <location>
        <position position="252"/>
    </location>
</feature>
<evidence type="ECO:0000256" key="9">
    <source>
        <dbReference type="ARBA" id="ARBA00023180"/>
    </source>
</evidence>
<dbReference type="GO" id="GO:0006952">
    <property type="term" value="P:defense response"/>
    <property type="evidence" value="ECO:0007669"/>
    <property type="project" value="UniProtKB-ARBA"/>
</dbReference>
<dbReference type="Pfam" id="PF00560">
    <property type="entry name" value="LRR_1"/>
    <property type="match status" value="1"/>
</dbReference>
<dbReference type="PANTHER" id="PTHR48062:SF52">
    <property type="entry name" value="RECEPTOR-LIKE PROTEIN 8-RELATED"/>
    <property type="match status" value="1"/>
</dbReference>
<evidence type="ECO:0000256" key="8">
    <source>
        <dbReference type="ARBA" id="ARBA00023136"/>
    </source>
</evidence>
<keyword evidence="8" id="KW-0472">Membrane</keyword>
<dbReference type="SUPFAM" id="SSF52058">
    <property type="entry name" value="L domain-like"/>
    <property type="match status" value="1"/>
</dbReference>
<dbReference type="InterPro" id="IPR051502">
    <property type="entry name" value="RLP_Defense_Trigger"/>
</dbReference>
<dbReference type="AlphaFoldDB" id="A0A383A934"/>
<evidence type="ECO:0000256" key="3">
    <source>
        <dbReference type="ARBA" id="ARBA00022614"/>
    </source>
</evidence>
<dbReference type="Pfam" id="PF09603">
    <property type="entry name" value="Fib_succ_major"/>
    <property type="match status" value="1"/>
</dbReference>
<dbReference type="GO" id="GO:0012505">
    <property type="term" value="C:endomembrane system"/>
    <property type="evidence" value="ECO:0007669"/>
    <property type="project" value="UniProtKB-SubCell"/>
</dbReference>
<comment type="subcellular location">
    <subcellularLocation>
        <location evidence="1">Cell membrane</location>
    </subcellularLocation>
    <subcellularLocation>
        <location evidence="10">Endomembrane system</location>
        <topology evidence="10">Single-pass membrane protein</topology>
    </subcellularLocation>
</comment>
<evidence type="ECO:0000256" key="6">
    <source>
        <dbReference type="ARBA" id="ARBA00022737"/>
    </source>
</evidence>